<gene>
    <name evidence="2" type="ORF">GCM10010466_63660</name>
</gene>
<evidence type="ECO:0008006" key="4">
    <source>
        <dbReference type="Google" id="ProtNLM"/>
    </source>
</evidence>
<sequence length="110" mass="12217">MILRDRDIKTEGEVSDGRTHQCGPDDVAGGADPGQRPGSVALHGEDPLMLLSGQTVASQQRSWRNTVEEAIVIVDDTPEYGLICSRFKENFGFRPSYDFRGWPSIREPEP</sequence>
<feature type="compositionally biased region" description="Low complexity" evidence="1">
    <location>
        <begin position="24"/>
        <end position="34"/>
    </location>
</feature>
<keyword evidence="3" id="KW-1185">Reference proteome</keyword>
<dbReference type="Proteomes" id="UP001500320">
    <property type="component" value="Unassembled WGS sequence"/>
</dbReference>
<reference evidence="3" key="1">
    <citation type="journal article" date="2019" name="Int. J. Syst. Evol. Microbiol.">
        <title>The Global Catalogue of Microorganisms (GCM) 10K type strain sequencing project: providing services to taxonomists for standard genome sequencing and annotation.</title>
        <authorList>
            <consortium name="The Broad Institute Genomics Platform"/>
            <consortium name="The Broad Institute Genome Sequencing Center for Infectious Disease"/>
            <person name="Wu L."/>
            <person name="Ma J."/>
        </authorList>
    </citation>
    <scope>NUCLEOTIDE SEQUENCE [LARGE SCALE GENOMIC DNA]</scope>
    <source>
        <strain evidence="3">JCM 9373</strain>
    </source>
</reference>
<accession>A0ABP6P142</accession>
<feature type="region of interest" description="Disordered" evidence="1">
    <location>
        <begin position="1"/>
        <end position="43"/>
    </location>
</feature>
<dbReference type="EMBL" id="BAAAUT010000083">
    <property type="protein sequence ID" value="GAA3164007.1"/>
    <property type="molecule type" value="Genomic_DNA"/>
</dbReference>
<evidence type="ECO:0000256" key="1">
    <source>
        <dbReference type="SAM" id="MobiDB-lite"/>
    </source>
</evidence>
<evidence type="ECO:0000313" key="3">
    <source>
        <dbReference type="Proteomes" id="UP001500320"/>
    </source>
</evidence>
<name>A0ABP6P142_9ACTN</name>
<evidence type="ECO:0000313" key="2">
    <source>
        <dbReference type="EMBL" id="GAA3164007.1"/>
    </source>
</evidence>
<proteinExistence type="predicted"/>
<comment type="caution">
    <text evidence="2">The sequence shown here is derived from an EMBL/GenBank/DDBJ whole genome shotgun (WGS) entry which is preliminary data.</text>
</comment>
<feature type="compositionally biased region" description="Basic and acidic residues" evidence="1">
    <location>
        <begin position="1"/>
        <end position="19"/>
    </location>
</feature>
<organism evidence="2 3">
    <name type="scientific">Planomonospora alba</name>
    <dbReference type="NCBI Taxonomy" id="161354"/>
    <lineage>
        <taxon>Bacteria</taxon>
        <taxon>Bacillati</taxon>
        <taxon>Actinomycetota</taxon>
        <taxon>Actinomycetes</taxon>
        <taxon>Streptosporangiales</taxon>
        <taxon>Streptosporangiaceae</taxon>
        <taxon>Planomonospora</taxon>
    </lineage>
</organism>
<protein>
    <recommendedName>
        <fullName evidence="4">Response regulatory domain-containing protein</fullName>
    </recommendedName>
</protein>